<reference evidence="17" key="3">
    <citation type="submission" date="2025-09" db="UniProtKB">
        <authorList>
            <consortium name="Ensembl"/>
        </authorList>
    </citation>
    <scope>IDENTIFICATION</scope>
</reference>
<dbReference type="FunFam" id="3.30.200.20:FF:000097">
    <property type="entry name" value="Probable serine/threonine-protein kinase nek1"/>
    <property type="match status" value="1"/>
</dbReference>
<dbReference type="PROSITE" id="PS50011">
    <property type="entry name" value="PROTEIN_KINASE_DOM"/>
    <property type="match status" value="1"/>
</dbReference>
<dbReference type="GO" id="GO:0004674">
    <property type="term" value="F:protein serine/threonine kinase activity"/>
    <property type="evidence" value="ECO:0007669"/>
    <property type="project" value="UniProtKB-KW"/>
</dbReference>
<dbReference type="Ensembl" id="ENSECRT00000009164.1">
    <property type="protein sequence ID" value="ENSECRP00000009016.1"/>
    <property type="gene ID" value="ENSECRG00000006051.1"/>
</dbReference>
<reference evidence="17" key="2">
    <citation type="submission" date="2025-08" db="UniProtKB">
        <authorList>
            <consortium name="Ensembl"/>
        </authorList>
    </citation>
    <scope>IDENTIFICATION</scope>
</reference>
<evidence type="ECO:0000256" key="1">
    <source>
        <dbReference type="ARBA" id="ARBA00001946"/>
    </source>
</evidence>
<evidence type="ECO:0000256" key="2">
    <source>
        <dbReference type="ARBA" id="ARBA00010886"/>
    </source>
</evidence>
<dbReference type="PROSITE" id="PS00108">
    <property type="entry name" value="PROTEIN_KINASE_ST"/>
    <property type="match status" value="1"/>
</dbReference>
<dbReference type="PROSITE" id="PS00107">
    <property type="entry name" value="PROTEIN_KINASE_ATP"/>
    <property type="match status" value="1"/>
</dbReference>
<dbReference type="SMART" id="SM00220">
    <property type="entry name" value="S_TKc"/>
    <property type="match status" value="1"/>
</dbReference>
<dbReference type="Gene3D" id="1.10.510.10">
    <property type="entry name" value="Transferase(Phosphotransferase) domain 1"/>
    <property type="match status" value="1"/>
</dbReference>
<keyword evidence="6" id="KW-0479">Metal-binding</keyword>
<dbReference type="EC" id="2.7.11.1" evidence="3"/>
<gene>
    <name evidence="17" type="primary">NEK3</name>
</gene>
<dbReference type="InterPro" id="IPR017441">
    <property type="entry name" value="Protein_kinase_ATP_BS"/>
</dbReference>
<dbReference type="PRINTS" id="PR00109">
    <property type="entry name" value="TYRKINASE"/>
</dbReference>
<name>A0A8C4RX70_ERPCA</name>
<dbReference type="GO" id="GO:0005524">
    <property type="term" value="F:ATP binding"/>
    <property type="evidence" value="ECO:0007669"/>
    <property type="project" value="UniProtKB-UniRule"/>
</dbReference>
<feature type="region of interest" description="Disordered" evidence="15">
    <location>
        <begin position="442"/>
        <end position="483"/>
    </location>
</feature>
<evidence type="ECO:0000256" key="4">
    <source>
        <dbReference type="ARBA" id="ARBA00022527"/>
    </source>
</evidence>
<evidence type="ECO:0000256" key="5">
    <source>
        <dbReference type="ARBA" id="ARBA00022679"/>
    </source>
</evidence>
<keyword evidence="9 13" id="KW-0067">ATP-binding</keyword>
<dbReference type="PANTHER" id="PTHR44984">
    <property type="entry name" value="SERINE/THREONINE-PROTEIN KINASE NEK3"/>
    <property type="match status" value="1"/>
</dbReference>
<evidence type="ECO:0000256" key="13">
    <source>
        <dbReference type="PROSITE-ProRule" id="PRU10141"/>
    </source>
</evidence>
<keyword evidence="8" id="KW-0418">Kinase</keyword>
<dbReference type="Proteomes" id="UP000694620">
    <property type="component" value="Chromosome 4"/>
</dbReference>
<evidence type="ECO:0000256" key="11">
    <source>
        <dbReference type="ARBA" id="ARBA00047899"/>
    </source>
</evidence>
<evidence type="ECO:0000256" key="3">
    <source>
        <dbReference type="ARBA" id="ARBA00012513"/>
    </source>
</evidence>
<comment type="catalytic activity">
    <reaction evidence="12">
        <text>L-seryl-[protein] + ATP = O-phospho-L-seryl-[protein] + ADP + H(+)</text>
        <dbReference type="Rhea" id="RHEA:17989"/>
        <dbReference type="Rhea" id="RHEA-COMP:9863"/>
        <dbReference type="Rhea" id="RHEA-COMP:11604"/>
        <dbReference type="ChEBI" id="CHEBI:15378"/>
        <dbReference type="ChEBI" id="CHEBI:29999"/>
        <dbReference type="ChEBI" id="CHEBI:30616"/>
        <dbReference type="ChEBI" id="CHEBI:83421"/>
        <dbReference type="ChEBI" id="CHEBI:456216"/>
        <dbReference type="EC" id="2.7.11.1"/>
    </reaction>
</comment>
<evidence type="ECO:0000256" key="15">
    <source>
        <dbReference type="SAM" id="MobiDB-lite"/>
    </source>
</evidence>
<dbReference type="InterPro" id="IPR000719">
    <property type="entry name" value="Prot_kinase_dom"/>
</dbReference>
<dbReference type="FunFam" id="1.10.510.10:FF:000172">
    <property type="entry name" value="serine/threonine-protein kinase Nek1 isoform X1"/>
    <property type="match status" value="1"/>
</dbReference>
<keyword evidence="18" id="KW-1185">Reference proteome</keyword>
<evidence type="ECO:0000256" key="14">
    <source>
        <dbReference type="RuleBase" id="RU000304"/>
    </source>
</evidence>
<dbReference type="AlphaFoldDB" id="A0A8C4RX70"/>
<dbReference type="Pfam" id="PF00069">
    <property type="entry name" value="Pkinase"/>
    <property type="match status" value="1"/>
</dbReference>
<dbReference type="InterPro" id="IPR011009">
    <property type="entry name" value="Kinase-like_dom_sf"/>
</dbReference>
<dbReference type="GeneTree" id="ENSGT00940000159738"/>
<comment type="similarity">
    <text evidence="2">Belongs to the protein kinase superfamily. NEK Ser/Thr protein kinase family. NIMA subfamily.</text>
</comment>
<dbReference type="GO" id="GO:0046872">
    <property type="term" value="F:metal ion binding"/>
    <property type="evidence" value="ECO:0007669"/>
    <property type="project" value="UniProtKB-KW"/>
</dbReference>
<evidence type="ECO:0000259" key="16">
    <source>
        <dbReference type="PROSITE" id="PS50011"/>
    </source>
</evidence>
<accession>A0A8C4RX70</accession>
<keyword evidence="5" id="KW-0808">Transferase</keyword>
<dbReference type="PANTHER" id="PTHR44984:SF1">
    <property type="entry name" value="SERINE_THREONINE-PROTEIN KINASE NEK3"/>
    <property type="match status" value="1"/>
</dbReference>
<evidence type="ECO:0000313" key="18">
    <source>
        <dbReference type="Proteomes" id="UP000694620"/>
    </source>
</evidence>
<keyword evidence="10" id="KW-0460">Magnesium</keyword>
<comment type="catalytic activity">
    <reaction evidence="11">
        <text>L-threonyl-[protein] + ATP = O-phospho-L-threonyl-[protein] + ADP + H(+)</text>
        <dbReference type="Rhea" id="RHEA:46608"/>
        <dbReference type="Rhea" id="RHEA-COMP:11060"/>
        <dbReference type="Rhea" id="RHEA-COMP:11605"/>
        <dbReference type="ChEBI" id="CHEBI:15378"/>
        <dbReference type="ChEBI" id="CHEBI:30013"/>
        <dbReference type="ChEBI" id="CHEBI:30616"/>
        <dbReference type="ChEBI" id="CHEBI:61977"/>
        <dbReference type="ChEBI" id="CHEBI:456216"/>
        <dbReference type="EC" id="2.7.11.1"/>
    </reaction>
</comment>
<dbReference type="Gene3D" id="3.30.200.20">
    <property type="entry name" value="Phosphorylase Kinase, domain 1"/>
    <property type="match status" value="1"/>
</dbReference>
<dbReference type="InterPro" id="IPR008271">
    <property type="entry name" value="Ser/Thr_kinase_AS"/>
</dbReference>
<feature type="compositionally biased region" description="Acidic residues" evidence="15">
    <location>
        <begin position="469"/>
        <end position="480"/>
    </location>
</feature>
<dbReference type="InterPro" id="IPR001245">
    <property type="entry name" value="Ser-Thr/Tyr_kinase_cat_dom"/>
</dbReference>
<proteinExistence type="inferred from homology"/>
<sequence length="499" mass="57135">MDTYTILNVIGEGSFGRALLVQCRNESGTYVMKEIRLPKADDKMHILRKEAILLARMKHQNIVAFRDSFEDDGHLYIVMEYCAGGDLLQKLKWQKGSLLHEDLILRWFVQICLATKYIHEQKVLHRDIKSKNIFLTSDGTIKLGDFGSACILNSSKAYACSYVGTPYYVSPEIWENKPYNNKSDVWALGCVLYELCTLKHPFQANSWKSLILKICRGSYPPLPAHYPYELHYLIKQIFKINPKDRPSVNTILSRHRISRFLKNFLPRKNSSTTSNVELEKLPHVYSEDHKASEGCIPVESNQNFKEERQHHNWRKSEEKWLVKVLSQKTLEEETCNMEVTPEGPHVIFPASSRGPTRKCWDEDQGHAVLDVLKNADFTSSGRVYSGDLPGSHVLLHEENPSRKQWTKEPPKELLNLFENASLNLAFETYTIYKPASENLLVGPLSPPRGDDTDGAIDNILDSSRLDPRSDDEDTDFEEEPNTAWIAQFEKMVKGQTSGT</sequence>
<keyword evidence="4 14" id="KW-0723">Serine/threonine-protein kinase</keyword>
<evidence type="ECO:0000256" key="6">
    <source>
        <dbReference type="ARBA" id="ARBA00022723"/>
    </source>
</evidence>
<evidence type="ECO:0000256" key="10">
    <source>
        <dbReference type="ARBA" id="ARBA00022842"/>
    </source>
</evidence>
<organism evidence="17 18">
    <name type="scientific">Erpetoichthys calabaricus</name>
    <name type="common">Rope fish</name>
    <name type="synonym">Calamoichthys calabaricus</name>
    <dbReference type="NCBI Taxonomy" id="27687"/>
    <lineage>
        <taxon>Eukaryota</taxon>
        <taxon>Metazoa</taxon>
        <taxon>Chordata</taxon>
        <taxon>Craniata</taxon>
        <taxon>Vertebrata</taxon>
        <taxon>Euteleostomi</taxon>
        <taxon>Actinopterygii</taxon>
        <taxon>Polypteriformes</taxon>
        <taxon>Polypteridae</taxon>
        <taxon>Erpetoichthys</taxon>
    </lineage>
</organism>
<comment type="cofactor">
    <cofactor evidence="1">
        <name>Mg(2+)</name>
        <dbReference type="ChEBI" id="CHEBI:18420"/>
    </cofactor>
</comment>
<evidence type="ECO:0000256" key="12">
    <source>
        <dbReference type="ARBA" id="ARBA00048679"/>
    </source>
</evidence>
<reference evidence="17" key="1">
    <citation type="submission" date="2021-06" db="EMBL/GenBank/DDBJ databases">
        <authorList>
            <consortium name="Wellcome Sanger Institute Data Sharing"/>
        </authorList>
    </citation>
    <scope>NUCLEOTIDE SEQUENCE [LARGE SCALE GENOMIC DNA]</scope>
</reference>
<evidence type="ECO:0000256" key="8">
    <source>
        <dbReference type="ARBA" id="ARBA00022777"/>
    </source>
</evidence>
<keyword evidence="7 13" id="KW-0547">Nucleotide-binding</keyword>
<dbReference type="SUPFAM" id="SSF56112">
    <property type="entry name" value="Protein kinase-like (PK-like)"/>
    <property type="match status" value="1"/>
</dbReference>
<feature type="domain" description="Protein kinase" evidence="16">
    <location>
        <begin position="4"/>
        <end position="261"/>
    </location>
</feature>
<evidence type="ECO:0000256" key="9">
    <source>
        <dbReference type="ARBA" id="ARBA00022840"/>
    </source>
</evidence>
<protein>
    <recommendedName>
        <fullName evidence="3">non-specific serine/threonine protein kinase</fullName>
        <ecNumber evidence="3">2.7.11.1</ecNumber>
    </recommendedName>
</protein>
<feature type="binding site" evidence="13">
    <location>
        <position position="33"/>
    </location>
    <ligand>
        <name>ATP</name>
        <dbReference type="ChEBI" id="CHEBI:30616"/>
    </ligand>
</feature>
<evidence type="ECO:0000313" key="17">
    <source>
        <dbReference type="Ensembl" id="ENSECRP00000009016.1"/>
    </source>
</evidence>
<evidence type="ECO:0000256" key="7">
    <source>
        <dbReference type="ARBA" id="ARBA00022741"/>
    </source>
</evidence>